<keyword evidence="2" id="KW-1133">Transmembrane helix</keyword>
<reference evidence="4" key="1">
    <citation type="journal article" date="2013" name="Nature">
        <title>Pan genome of the phytoplankton Emiliania underpins its global distribution.</title>
        <authorList>
            <person name="Read B.A."/>
            <person name="Kegel J."/>
            <person name="Klute M.J."/>
            <person name="Kuo A."/>
            <person name="Lefebvre S.C."/>
            <person name="Maumus F."/>
            <person name="Mayer C."/>
            <person name="Miller J."/>
            <person name="Monier A."/>
            <person name="Salamov A."/>
            <person name="Young J."/>
            <person name="Aguilar M."/>
            <person name="Claverie J.M."/>
            <person name="Frickenhaus S."/>
            <person name="Gonzalez K."/>
            <person name="Herman E.K."/>
            <person name="Lin Y.C."/>
            <person name="Napier J."/>
            <person name="Ogata H."/>
            <person name="Sarno A.F."/>
            <person name="Shmutz J."/>
            <person name="Schroeder D."/>
            <person name="de Vargas C."/>
            <person name="Verret F."/>
            <person name="von Dassow P."/>
            <person name="Valentin K."/>
            <person name="Van de Peer Y."/>
            <person name="Wheeler G."/>
            <person name="Dacks J.B."/>
            <person name="Delwiche C.F."/>
            <person name="Dyhrman S.T."/>
            <person name="Glockner G."/>
            <person name="John U."/>
            <person name="Richards T."/>
            <person name="Worden A.Z."/>
            <person name="Zhang X."/>
            <person name="Grigoriev I.V."/>
            <person name="Allen A.E."/>
            <person name="Bidle K."/>
            <person name="Borodovsky M."/>
            <person name="Bowler C."/>
            <person name="Brownlee C."/>
            <person name="Cock J.M."/>
            <person name="Elias M."/>
            <person name="Gladyshev V.N."/>
            <person name="Groth M."/>
            <person name="Guda C."/>
            <person name="Hadaegh A."/>
            <person name="Iglesias-Rodriguez M.D."/>
            <person name="Jenkins J."/>
            <person name="Jones B.M."/>
            <person name="Lawson T."/>
            <person name="Leese F."/>
            <person name="Lindquist E."/>
            <person name="Lobanov A."/>
            <person name="Lomsadze A."/>
            <person name="Malik S.B."/>
            <person name="Marsh M.E."/>
            <person name="Mackinder L."/>
            <person name="Mock T."/>
            <person name="Mueller-Roeber B."/>
            <person name="Pagarete A."/>
            <person name="Parker M."/>
            <person name="Probert I."/>
            <person name="Quesneville H."/>
            <person name="Raines C."/>
            <person name="Rensing S.A."/>
            <person name="Riano-Pachon D.M."/>
            <person name="Richier S."/>
            <person name="Rokitta S."/>
            <person name="Shiraiwa Y."/>
            <person name="Soanes D.M."/>
            <person name="van der Giezen M."/>
            <person name="Wahlund T.M."/>
            <person name="Williams B."/>
            <person name="Wilson W."/>
            <person name="Wolfe G."/>
            <person name="Wurch L.L."/>
        </authorList>
    </citation>
    <scope>NUCLEOTIDE SEQUENCE</scope>
</reference>
<reference evidence="3" key="2">
    <citation type="submission" date="2024-10" db="UniProtKB">
        <authorList>
            <consortium name="EnsemblProtists"/>
        </authorList>
    </citation>
    <scope>IDENTIFICATION</scope>
</reference>
<dbReference type="RefSeq" id="XP_005771444.1">
    <property type="nucleotide sequence ID" value="XM_005771387.1"/>
</dbReference>
<dbReference type="AlphaFoldDB" id="A0A0D3J680"/>
<name>A0A0D3J680_EMIH1</name>
<evidence type="ECO:0000256" key="2">
    <source>
        <dbReference type="SAM" id="Phobius"/>
    </source>
</evidence>
<organism evidence="3 4">
    <name type="scientific">Emiliania huxleyi (strain CCMP1516)</name>
    <dbReference type="NCBI Taxonomy" id="280463"/>
    <lineage>
        <taxon>Eukaryota</taxon>
        <taxon>Haptista</taxon>
        <taxon>Haptophyta</taxon>
        <taxon>Prymnesiophyceae</taxon>
        <taxon>Isochrysidales</taxon>
        <taxon>Noelaerhabdaceae</taxon>
        <taxon>Emiliania</taxon>
    </lineage>
</organism>
<feature type="region of interest" description="Disordered" evidence="1">
    <location>
        <begin position="1"/>
        <end position="30"/>
    </location>
</feature>
<keyword evidence="4" id="KW-1185">Reference proteome</keyword>
<dbReference type="GeneID" id="17264561"/>
<evidence type="ECO:0000313" key="4">
    <source>
        <dbReference type="Proteomes" id="UP000013827"/>
    </source>
</evidence>
<proteinExistence type="predicted"/>
<evidence type="ECO:0000256" key="1">
    <source>
        <dbReference type="SAM" id="MobiDB-lite"/>
    </source>
</evidence>
<keyword evidence="2" id="KW-0472">Membrane</keyword>
<dbReference type="Proteomes" id="UP000013827">
    <property type="component" value="Unassembled WGS sequence"/>
</dbReference>
<accession>A0A0D3J680</accession>
<dbReference type="PaxDb" id="2903-EOD19015"/>
<dbReference type="HOGENOM" id="CLU_575479_0_0_1"/>
<dbReference type="KEGG" id="ehx:EMIHUDRAFT_243426"/>
<dbReference type="EnsemblProtists" id="EOD19015">
    <property type="protein sequence ID" value="EOD19015"/>
    <property type="gene ID" value="EMIHUDRAFT_243426"/>
</dbReference>
<protein>
    <submittedName>
        <fullName evidence="3">Uncharacterized protein</fullName>
    </submittedName>
</protein>
<evidence type="ECO:0000313" key="3">
    <source>
        <dbReference type="EnsemblProtists" id="EOD19015"/>
    </source>
</evidence>
<keyword evidence="2" id="KW-0812">Transmembrane</keyword>
<feature type="transmembrane region" description="Helical" evidence="2">
    <location>
        <begin position="434"/>
        <end position="459"/>
    </location>
</feature>
<feature type="compositionally biased region" description="Pro residues" evidence="1">
    <location>
        <begin position="318"/>
        <end position="344"/>
    </location>
</feature>
<sequence>MVLFAGGDDSSDAQPYDANEEEEEGIPSRPGAGAALYPQCSNCFAQCTADALNDQVIQLGCWDICCVERFTSGLESSGLWLGTGALNSAIGTAGSMSKQYVPGASLMAGFTGMAGDGMALNPLTRPCPGYDFASRSCQTACISSFMTIAWNGCLIHQAGNWLGGVAGGALGATGAVAGGAGGLIGQVGGAIVGRDGSAPDVNSTLARSLSITGAAYDMVSGAAGAASDTAMGITATAVGGSENLAAIAAASSLGSKTAFEKLQEQSELPADMTEAAMSKAETALDQATTSATTTASGMLSLFGGAFSATANRFAGQPSSPPAPPSPPPPPSPAPVPPPEPPPPVLDVVSGAWSSAAQHGTKALQTNARAAVATMNAAMTTASHTGAVVDTLAETSSNFLPVVGLPFSVLGESLREEPLAASKDSARLPVTHSSAAAAAAFLAFGGAATTIIGIILARAWRHTRSSRRMNRESVCV</sequence>
<feature type="region of interest" description="Disordered" evidence="1">
    <location>
        <begin position="311"/>
        <end position="346"/>
    </location>
</feature>